<protein>
    <submittedName>
        <fullName evidence="6">Protein kinase domain-containing protein</fullName>
    </submittedName>
</protein>
<dbReference type="PROSITE" id="PS50011">
    <property type="entry name" value="PROTEIN_KINASE_DOM"/>
    <property type="match status" value="1"/>
</dbReference>
<comment type="similarity">
    <text evidence="5">Belongs to the protein kinase superfamily. Ser/Thr protein kinase family. GCN2 subfamily.</text>
</comment>
<evidence type="ECO:0000256" key="2">
    <source>
        <dbReference type="ARBA" id="ARBA00022741"/>
    </source>
</evidence>
<keyword evidence="3" id="KW-0418">Kinase</keyword>
<organism evidence="6 7">
    <name type="scientific">Pristionchus pacificus</name>
    <name type="common">Parasitic nematode worm</name>
    <dbReference type="NCBI Taxonomy" id="54126"/>
    <lineage>
        <taxon>Eukaryota</taxon>
        <taxon>Metazoa</taxon>
        <taxon>Ecdysozoa</taxon>
        <taxon>Nematoda</taxon>
        <taxon>Chromadorea</taxon>
        <taxon>Rhabditida</taxon>
        <taxon>Rhabditina</taxon>
        <taxon>Diplogasteromorpha</taxon>
        <taxon>Diplogasteroidea</taxon>
        <taxon>Neodiplogasteridae</taxon>
        <taxon>Pristionchus</taxon>
    </lineage>
</organism>
<evidence type="ECO:0000313" key="7">
    <source>
        <dbReference type="Proteomes" id="UP000005239"/>
    </source>
</evidence>
<gene>
    <name evidence="6" type="primary">WBGene00274881</name>
</gene>
<dbReference type="Proteomes" id="UP000005239">
    <property type="component" value="Unassembled WGS sequence"/>
</dbReference>
<evidence type="ECO:0000256" key="4">
    <source>
        <dbReference type="ARBA" id="ARBA00022840"/>
    </source>
</evidence>
<reference evidence="7" key="1">
    <citation type="journal article" date="2008" name="Nat. Genet.">
        <title>The Pristionchus pacificus genome provides a unique perspective on nematode lifestyle and parasitism.</title>
        <authorList>
            <person name="Dieterich C."/>
            <person name="Clifton S.W."/>
            <person name="Schuster L.N."/>
            <person name="Chinwalla A."/>
            <person name="Delehaunty K."/>
            <person name="Dinkelacker I."/>
            <person name="Fulton L."/>
            <person name="Fulton R."/>
            <person name="Godfrey J."/>
            <person name="Minx P."/>
            <person name="Mitreva M."/>
            <person name="Roeseler W."/>
            <person name="Tian H."/>
            <person name="Witte H."/>
            <person name="Yang S.P."/>
            <person name="Wilson R.K."/>
            <person name="Sommer R.J."/>
        </authorList>
    </citation>
    <scope>NUCLEOTIDE SEQUENCE [LARGE SCALE GENOMIC DNA]</scope>
    <source>
        <strain evidence="7">PS312</strain>
    </source>
</reference>
<dbReference type="Pfam" id="PF00069">
    <property type="entry name" value="Pkinase"/>
    <property type="match status" value="1"/>
</dbReference>
<evidence type="ECO:0000256" key="3">
    <source>
        <dbReference type="ARBA" id="ARBA00022777"/>
    </source>
</evidence>
<dbReference type="Gene3D" id="3.30.200.20">
    <property type="entry name" value="Phosphorylase Kinase, domain 1"/>
    <property type="match status" value="1"/>
</dbReference>
<dbReference type="Gene3D" id="1.10.510.10">
    <property type="entry name" value="Transferase(Phosphotransferase) domain 1"/>
    <property type="match status" value="1"/>
</dbReference>
<dbReference type="PANTHER" id="PTHR11042:SF91">
    <property type="entry name" value="EUKARYOTIC TRANSLATION INITIATION FACTOR 2-ALPHA KINASE"/>
    <property type="match status" value="1"/>
</dbReference>
<evidence type="ECO:0000256" key="5">
    <source>
        <dbReference type="ARBA" id="ARBA00037982"/>
    </source>
</evidence>
<proteinExistence type="inferred from homology"/>
<dbReference type="FunFam" id="1.10.510.10:FF:001020">
    <property type="entry name" value="Transmembrane ion channel"/>
    <property type="match status" value="1"/>
</dbReference>
<evidence type="ECO:0000313" key="6">
    <source>
        <dbReference type="EnsemblMetazoa" id="PPA36512.1"/>
    </source>
</evidence>
<dbReference type="SUPFAM" id="SSF56112">
    <property type="entry name" value="Protein kinase-like (PK-like)"/>
    <property type="match status" value="1"/>
</dbReference>
<dbReference type="PROSITE" id="PS00107">
    <property type="entry name" value="PROTEIN_KINASE_ATP"/>
    <property type="match status" value="1"/>
</dbReference>
<dbReference type="GO" id="GO:0006446">
    <property type="term" value="P:regulation of translational initiation"/>
    <property type="evidence" value="ECO:0000318"/>
    <property type="project" value="GO_Central"/>
</dbReference>
<accession>A0A2A6CV41</accession>
<dbReference type="SMART" id="SM00220">
    <property type="entry name" value="S_TKc"/>
    <property type="match status" value="1"/>
</dbReference>
<keyword evidence="2" id="KW-0547">Nucleotide-binding</keyword>
<dbReference type="InterPro" id="IPR008271">
    <property type="entry name" value="Ser/Thr_kinase_AS"/>
</dbReference>
<dbReference type="InterPro" id="IPR017441">
    <property type="entry name" value="Protein_kinase_ATP_BS"/>
</dbReference>
<name>A0A2A6CV41_PRIPA</name>
<dbReference type="EnsemblMetazoa" id="PPA36512.1">
    <property type="protein sequence ID" value="PPA36512.1"/>
    <property type="gene ID" value="WBGene00274881"/>
</dbReference>
<dbReference type="GO" id="GO:0017148">
    <property type="term" value="P:negative regulation of translation"/>
    <property type="evidence" value="ECO:0000318"/>
    <property type="project" value="GO_Central"/>
</dbReference>
<keyword evidence="1" id="KW-0808">Transferase</keyword>
<dbReference type="GO" id="GO:0005524">
    <property type="term" value="F:ATP binding"/>
    <property type="evidence" value="ECO:0007669"/>
    <property type="project" value="UniProtKB-UniRule"/>
</dbReference>
<sequence>MSYNAWPLTMDNWEIKCTKGDYIPESTRVFQLDTGMFFYLEQASPEHPSHKLTVIWSGKEVASKELTSKELKAKTGDLSRFAAFYNEFYFVVNNETIMRVTYDFQFGLIIMPQRKIKDSEIINEHGLCLLNRDDMHYVYRICDDPEKEGIPIMLDSQYQSLQDLQLRCIFGDKAYFTNDLTDLESPSISSLTENAIIIEGTNYNFIRRSLGEIRPFLYFTQHGTLHTLNTKNMEFLKKLFFEDFCETTPLRVLNREFTGIGKCVFGTFLFTAMIPDPDDQKGKVDIFVREQSEVVANTLTGEHWIKILPDGAKLNVRHLKNTTEIVNFDSRFLKDFNVIKFLGSGNFGCVFEAENKLDKKSYAVKRIGVDPRNKDNKLIEVQTMAQLDHEGIVRYHHTWIEDPPPGWQNDADEEIYKQIEAKNNSDGEVLLYKTDCVFIYVQMQLCNQSLSGWLDGNHDLSSRSIPRIRTWFKELLSSVAYIHERNYIHQDLKPSNILLSENGHLKLCDLGLTTVRKPPDNSKSTISRNGAGTPLYMSPEQMQSFPTYGSKMDVFALGLILAELCIVMTDTAREEIFNNYRRGIQCNLIEDHEVAEVIEKCTQNEPGNRASCKELLKTYFNDQK</sequence>
<dbReference type="InterPro" id="IPR000719">
    <property type="entry name" value="Prot_kinase_dom"/>
</dbReference>
<dbReference type="PROSITE" id="PS00108">
    <property type="entry name" value="PROTEIN_KINASE_ST"/>
    <property type="match status" value="1"/>
</dbReference>
<dbReference type="FunFam" id="3.30.200.20:FF:000706">
    <property type="entry name" value="Protein kinase"/>
    <property type="match status" value="1"/>
</dbReference>
<dbReference type="AlphaFoldDB" id="A0A2A6CV41"/>
<dbReference type="PANTHER" id="PTHR11042">
    <property type="entry name" value="EUKARYOTIC TRANSLATION INITIATION FACTOR 2-ALPHA KINASE EIF2-ALPHA KINASE -RELATED"/>
    <property type="match status" value="1"/>
</dbReference>
<reference evidence="6" key="2">
    <citation type="submission" date="2022-06" db="UniProtKB">
        <authorList>
            <consortium name="EnsemblMetazoa"/>
        </authorList>
    </citation>
    <scope>IDENTIFICATION</scope>
    <source>
        <strain evidence="6">PS312</strain>
    </source>
</reference>
<keyword evidence="7" id="KW-1185">Reference proteome</keyword>
<dbReference type="OrthoDB" id="5864419at2759"/>
<accession>A0A8R1URN8</accession>
<dbReference type="GO" id="GO:0004694">
    <property type="term" value="F:eukaryotic translation initiation factor 2alpha kinase activity"/>
    <property type="evidence" value="ECO:0000318"/>
    <property type="project" value="GO_Central"/>
</dbReference>
<dbReference type="GO" id="GO:0005634">
    <property type="term" value="C:nucleus"/>
    <property type="evidence" value="ECO:0000318"/>
    <property type="project" value="GO_Central"/>
</dbReference>
<dbReference type="InterPro" id="IPR050339">
    <property type="entry name" value="CC_SR_Kinase"/>
</dbReference>
<dbReference type="InterPro" id="IPR011009">
    <property type="entry name" value="Kinase-like_dom_sf"/>
</dbReference>
<dbReference type="GO" id="GO:0005737">
    <property type="term" value="C:cytoplasm"/>
    <property type="evidence" value="ECO:0000318"/>
    <property type="project" value="GO_Central"/>
</dbReference>
<evidence type="ECO:0000256" key="1">
    <source>
        <dbReference type="ARBA" id="ARBA00022679"/>
    </source>
</evidence>
<keyword evidence="4" id="KW-0067">ATP-binding</keyword>